<feature type="compositionally biased region" description="Polar residues" evidence="2">
    <location>
        <begin position="280"/>
        <end position="303"/>
    </location>
</feature>
<dbReference type="PROSITE" id="PS50086">
    <property type="entry name" value="TBC_RABGAP"/>
    <property type="match status" value="1"/>
</dbReference>
<dbReference type="PANTHER" id="PTHR22957:SF502">
    <property type="entry name" value="SMALL G PROTEIN SIGNALING MODULATOR 2-RELATED"/>
    <property type="match status" value="1"/>
</dbReference>
<sequence length="598" mass="67217">MTRCIRLSYCRHMKKVHHMVSHMVDASVSLEGLDPANYREGAVESLWANFLANRNEENWARFLRVVYNRPIPHPLRPEVWPWLLGLYPVTSTDERTERIRAHEKESYEREVEEWKKVEVVHVRLLAVAERERQERMRREYASHMSELGVKRIAELAPREGNDGGDEGAQKGNGGGGEEEEHEGGEEEMGEVVGGVSSSEGAATPMAVQDHTNFEEGCGPTQPPPTDTPLAAHSSQNTSSELITFTEITQSTTSPLPSPNTTPPQTHPPQSYIIPPHNDIITKTRSNSVDSGHSSNCNLGNSTGSSSHRNVLVNGCHADEHVEEEDLLVEWNGDGSGMDLGLEGGEGLTQSTLTIVPDGTVAVEEGEEMVLDERGRLFADELLKIDKDIPRCDRDYWFFKELGNLAKLRNIVTTYVWGHLDDGYSQGMCDLLAPLLVVLQDEALTYACYQCLMKSAILLFPPHTDMNSRLSNLKALLQVLEPDFFQYLSERPLGDGLFYCYRWFLVSYKREFKYSDVFRLWETWWAAREVSSAHFLEFCGLAIMAQFKPAIMDSHMDSSDILNLFTDLADSKAINCTATIALAQSFIRDLVCAITRRES</sequence>
<feature type="compositionally biased region" description="Acidic residues" evidence="2">
    <location>
        <begin position="176"/>
        <end position="189"/>
    </location>
</feature>
<organism evidence="4 5">
    <name type="scientific">Geodia barretti</name>
    <name type="common">Barrett's horny sponge</name>
    <dbReference type="NCBI Taxonomy" id="519541"/>
    <lineage>
        <taxon>Eukaryota</taxon>
        <taxon>Metazoa</taxon>
        <taxon>Porifera</taxon>
        <taxon>Demospongiae</taxon>
        <taxon>Heteroscleromorpha</taxon>
        <taxon>Tetractinellida</taxon>
        <taxon>Astrophorina</taxon>
        <taxon>Geodiidae</taxon>
        <taxon>Geodia</taxon>
    </lineage>
</organism>
<accession>A0AA35XDR3</accession>
<feature type="region of interest" description="Disordered" evidence="2">
    <location>
        <begin position="157"/>
        <end position="198"/>
    </location>
</feature>
<reference evidence="4" key="1">
    <citation type="submission" date="2023-03" db="EMBL/GenBank/DDBJ databases">
        <authorList>
            <person name="Steffen K."/>
            <person name="Cardenas P."/>
        </authorList>
    </citation>
    <scope>NUCLEOTIDE SEQUENCE</scope>
</reference>
<keyword evidence="1" id="KW-0343">GTPase activation</keyword>
<feature type="compositionally biased region" description="Pro residues" evidence="2">
    <location>
        <begin position="255"/>
        <end position="266"/>
    </location>
</feature>
<feature type="region of interest" description="Disordered" evidence="2">
    <location>
        <begin position="211"/>
        <end position="236"/>
    </location>
</feature>
<dbReference type="AlphaFoldDB" id="A0AA35XDR3"/>
<evidence type="ECO:0000313" key="4">
    <source>
        <dbReference type="EMBL" id="CAI8055013.1"/>
    </source>
</evidence>
<dbReference type="InterPro" id="IPR035969">
    <property type="entry name" value="Rab-GAP_TBC_sf"/>
</dbReference>
<dbReference type="Pfam" id="PF00566">
    <property type="entry name" value="RabGAP-TBC"/>
    <property type="match status" value="1"/>
</dbReference>
<gene>
    <name evidence="4" type="ORF">GBAR_LOCUS30020</name>
</gene>
<evidence type="ECO:0000259" key="3">
    <source>
        <dbReference type="PROSITE" id="PS50086"/>
    </source>
</evidence>
<evidence type="ECO:0000256" key="2">
    <source>
        <dbReference type="SAM" id="MobiDB-lite"/>
    </source>
</evidence>
<dbReference type="EMBL" id="CASHTH010004235">
    <property type="protein sequence ID" value="CAI8055013.1"/>
    <property type="molecule type" value="Genomic_DNA"/>
</dbReference>
<dbReference type="SUPFAM" id="SSF47923">
    <property type="entry name" value="Ypt/Rab-GAP domain of gyp1p"/>
    <property type="match status" value="2"/>
</dbReference>
<dbReference type="Gene3D" id="1.10.8.270">
    <property type="entry name" value="putative rabgap domain of human tbc1 domain family member 14 like domains"/>
    <property type="match status" value="1"/>
</dbReference>
<evidence type="ECO:0000313" key="5">
    <source>
        <dbReference type="Proteomes" id="UP001174909"/>
    </source>
</evidence>
<evidence type="ECO:0000256" key="1">
    <source>
        <dbReference type="ARBA" id="ARBA00022468"/>
    </source>
</evidence>
<dbReference type="PANTHER" id="PTHR22957">
    <property type="entry name" value="TBC1 DOMAIN FAMILY MEMBER GTPASE-ACTIVATING PROTEIN"/>
    <property type="match status" value="1"/>
</dbReference>
<dbReference type="InterPro" id="IPR000195">
    <property type="entry name" value="Rab-GAP-TBC_dom"/>
</dbReference>
<dbReference type="Proteomes" id="UP001174909">
    <property type="component" value="Unassembled WGS sequence"/>
</dbReference>
<name>A0AA35XDR3_GEOBA</name>
<comment type="caution">
    <text evidence="4">The sequence shown here is derived from an EMBL/GenBank/DDBJ whole genome shotgun (WGS) entry which is preliminary data.</text>
</comment>
<dbReference type="Gene3D" id="1.10.472.80">
    <property type="entry name" value="Ypt/Rab-GAP domain of gyp1p, domain 3"/>
    <property type="match status" value="1"/>
</dbReference>
<proteinExistence type="predicted"/>
<dbReference type="GO" id="GO:0005096">
    <property type="term" value="F:GTPase activator activity"/>
    <property type="evidence" value="ECO:0007669"/>
    <property type="project" value="UniProtKB-KW"/>
</dbReference>
<feature type="region of interest" description="Disordered" evidence="2">
    <location>
        <begin position="249"/>
        <end position="303"/>
    </location>
</feature>
<dbReference type="SMART" id="SM00164">
    <property type="entry name" value="TBC"/>
    <property type="match status" value="1"/>
</dbReference>
<feature type="domain" description="Rab-GAP TBC" evidence="3">
    <location>
        <begin position="70"/>
        <end position="527"/>
    </location>
</feature>
<keyword evidence="5" id="KW-1185">Reference proteome</keyword>
<protein>
    <submittedName>
        <fullName evidence="4">Small G protein signaling modulator 1</fullName>
    </submittedName>
</protein>